<organism evidence="5 6">
    <name type="scientific">Actinomyces weissii</name>
    <dbReference type="NCBI Taxonomy" id="675090"/>
    <lineage>
        <taxon>Bacteria</taxon>
        <taxon>Bacillati</taxon>
        <taxon>Actinomycetota</taxon>
        <taxon>Actinomycetes</taxon>
        <taxon>Actinomycetales</taxon>
        <taxon>Actinomycetaceae</taxon>
        <taxon>Actinomyces</taxon>
    </lineage>
</organism>
<keyword evidence="6" id="KW-1185">Reference proteome</keyword>
<dbReference type="AlphaFoldDB" id="A0A7T7MBL6"/>
<comment type="similarity">
    <text evidence="1">Belongs to the Nudix hydrolase family.</text>
</comment>
<sequence length="422" mass="45190">MRAPREELVLAAGALVWRQTGAGLEVLLVHRPRYQDWSFPKGKLDPGESLRGCAVREVAEETGAQIVLGRPLGTLRYPLADGRLKAVSYWAAQEVPPGHPAWRAQRAVKPASPKEIDGVAWVGAAQARQRLTHRLDQELLDQLVGLWEGAQLATRTLVLLRHARAVKRSTWNRPENGVGEELERSRPLTATGKQRADAVVPELAAYGVTQVVTSPWRRCLDTVRPYLEAAGLEATTADCLTERAHAQDAAAVRDFLERLLAGSSHSPGAGATARDDLQDAVVGCGPGPGAGATARDDLQDVVVGCGPEPGAGVTVVCLHRPTLPTVLTMVAEHATAAVAEALPDADPWLKTGELLVLHLAETAGCPERGSEGREALTPGGLETVGQESRGRVQVVAIEQHHPPLARPGHMYRETGTYGPRDR</sequence>
<dbReference type="SMART" id="SM00855">
    <property type="entry name" value="PGAM"/>
    <property type="match status" value="1"/>
</dbReference>
<dbReference type="Pfam" id="PF00300">
    <property type="entry name" value="His_Phos_1"/>
    <property type="match status" value="1"/>
</dbReference>
<dbReference type="InterPro" id="IPR015797">
    <property type="entry name" value="NUDIX_hydrolase-like_dom_sf"/>
</dbReference>
<evidence type="ECO:0000313" key="5">
    <source>
        <dbReference type="EMBL" id="QQM68269.1"/>
    </source>
</evidence>
<feature type="domain" description="Nudix hydrolase" evidence="4">
    <location>
        <begin position="7"/>
        <end position="144"/>
    </location>
</feature>
<dbReference type="InterPro" id="IPR029033">
    <property type="entry name" value="His_PPase_superfam"/>
</dbReference>
<name>A0A7T7MBL6_9ACTO</name>
<evidence type="ECO:0000256" key="1">
    <source>
        <dbReference type="ARBA" id="ARBA00005582"/>
    </source>
</evidence>
<reference evidence="5 6" key="1">
    <citation type="submission" date="2020-12" db="EMBL/GenBank/DDBJ databases">
        <authorList>
            <person name="Zhou J."/>
        </authorList>
    </citation>
    <scope>NUCLEOTIDE SEQUENCE [LARGE SCALE GENOMIC DNA]</scope>
    <source>
        <strain evidence="5 6">CCUG 61299</strain>
    </source>
</reference>
<dbReference type="InterPro" id="IPR000086">
    <property type="entry name" value="NUDIX_hydrolase_dom"/>
</dbReference>
<dbReference type="PRINTS" id="PR00502">
    <property type="entry name" value="NUDIXFAMILY"/>
</dbReference>
<dbReference type="PANTHER" id="PTHR21340:SF0">
    <property type="entry name" value="BIS(5'-NUCLEOSYL)-TETRAPHOSPHATASE [ASYMMETRICAL]"/>
    <property type="match status" value="1"/>
</dbReference>
<dbReference type="InterPro" id="IPR051325">
    <property type="entry name" value="Nudix_hydrolase_domain"/>
</dbReference>
<dbReference type="GO" id="GO:0004081">
    <property type="term" value="F:bis(5'-nucleosyl)-tetraphosphatase (asymmetrical) activity"/>
    <property type="evidence" value="ECO:0007669"/>
    <property type="project" value="TreeGrafter"/>
</dbReference>
<dbReference type="EMBL" id="CP066802">
    <property type="protein sequence ID" value="QQM68269.1"/>
    <property type="molecule type" value="Genomic_DNA"/>
</dbReference>
<protein>
    <submittedName>
        <fullName evidence="5">NUDIX hydrolase</fullName>
    </submittedName>
</protein>
<dbReference type="PROSITE" id="PS51462">
    <property type="entry name" value="NUDIX"/>
    <property type="match status" value="1"/>
</dbReference>
<dbReference type="PROSITE" id="PS00893">
    <property type="entry name" value="NUDIX_BOX"/>
    <property type="match status" value="1"/>
</dbReference>
<accession>A0A7T7MBL6</accession>
<evidence type="ECO:0000256" key="3">
    <source>
        <dbReference type="SAM" id="MobiDB-lite"/>
    </source>
</evidence>
<evidence type="ECO:0000256" key="2">
    <source>
        <dbReference type="ARBA" id="ARBA00022801"/>
    </source>
</evidence>
<proteinExistence type="inferred from homology"/>
<dbReference type="Gene3D" id="3.40.50.1240">
    <property type="entry name" value="Phosphoglycerate mutase-like"/>
    <property type="match status" value="1"/>
</dbReference>
<dbReference type="SUPFAM" id="SSF53254">
    <property type="entry name" value="Phosphoglycerate mutase-like"/>
    <property type="match status" value="1"/>
</dbReference>
<dbReference type="CDD" id="cd03673">
    <property type="entry name" value="NUDIX_Ap6A_hydrolase"/>
    <property type="match status" value="1"/>
</dbReference>
<dbReference type="Gene3D" id="3.90.79.10">
    <property type="entry name" value="Nucleoside Triphosphate Pyrophosphohydrolase"/>
    <property type="match status" value="1"/>
</dbReference>
<dbReference type="InterPro" id="IPR013078">
    <property type="entry name" value="His_Pase_superF_clade-1"/>
</dbReference>
<feature type="region of interest" description="Disordered" evidence="3">
    <location>
        <begin position="365"/>
        <end position="422"/>
    </location>
</feature>
<dbReference type="SUPFAM" id="SSF55811">
    <property type="entry name" value="Nudix"/>
    <property type="match status" value="1"/>
</dbReference>
<dbReference type="Proteomes" id="UP000595895">
    <property type="component" value="Chromosome"/>
</dbReference>
<dbReference type="InterPro" id="IPR020084">
    <property type="entry name" value="NUDIX_hydrolase_CS"/>
</dbReference>
<dbReference type="GO" id="GO:0006167">
    <property type="term" value="P:AMP biosynthetic process"/>
    <property type="evidence" value="ECO:0007669"/>
    <property type="project" value="TreeGrafter"/>
</dbReference>
<evidence type="ECO:0000313" key="6">
    <source>
        <dbReference type="Proteomes" id="UP000595895"/>
    </source>
</evidence>
<dbReference type="PANTHER" id="PTHR21340">
    <property type="entry name" value="DIADENOSINE 5,5-P1,P4-TETRAPHOSPHATE PYROPHOSPHOHYDROLASE MUTT"/>
    <property type="match status" value="1"/>
</dbReference>
<dbReference type="Pfam" id="PF00293">
    <property type="entry name" value="NUDIX"/>
    <property type="match status" value="1"/>
</dbReference>
<dbReference type="GO" id="GO:0006754">
    <property type="term" value="P:ATP biosynthetic process"/>
    <property type="evidence" value="ECO:0007669"/>
    <property type="project" value="TreeGrafter"/>
</dbReference>
<evidence type="ECO:0000259" key="4">
    <source>
        <dbReference type="PROSITE" id="PS51462"/>
    </source>
</evidence>
<keyword evidence="2 5" id="KW-0378">Hydrolase</keyword>
<dbReference type="InterPro" id="IPR020476">
    <property type="entry name" value="Nudix_hydrolase"/>
</dbReference>
<dbReference type="KEGG" id="awe:JG540_01685"/>
<dbReference type="CDD" id="cd07067">
    <property type="entry name" value="HP_PGM_like"/>
    <property type="match status" value="1"/>
</dbReference>
<gene>
    <name evidence="5" type="ORF">JG540_01685</name>
</gene>